<dbReference type="InterPro" id="IPR005312">
    <property type="entry name" value="DUF1759"/>
</dbReference>
<dbReference type="SUPFAM" id="SSF57756">
    <property type="entry name" value="Retrovirus zinc finger-like domains"/>
    <property type="match status" value="1"/>
</dbReference>
<evidence type="ECO:0000313" key="1">
    <source>
        <dbReference type="EnsemblMetazoa" id="XP_019765595.1"/>
    </source>
</evidence>
<dbReference type="InterPro" id="IPR036875">
    <property type="entry name" value="Znf_CCHC_sf"/>
</dbReference>
<dbReference type="PANTHER" id="PTHR47331:SF1">
    <property type="entry name" value="GAG-LIKE PROTEIN"/>
    <property type="match status" value="1"/>
</dbReference>
<proteinExistence type="predicted"/>
<dbReference type="AlphaFoldDB" id="A0AAR5PX68"/>
<dbReference type="Proteomes" id="UP000019118">
    <property type="component" value="Unassembled WGS sequence"/>
</dbReference>
<keyword evidence="2" id="KW-1185">Reference proteome</keyword>
<evidence type="ECO:0008006" key="3">
    <source>
        <dbReference type="Google" id="ProtNLM"/>
    </source>
</evidence>
<dbReference type="Pfam" id="PF03564">
    <property type="entry name" value="DUF1759"/>
    <property type="match status" value="1"/>
</dbReference>
<dbReference type="GO" id="GO:0008270">
    <property type="term" value="F:zinc ion binding"/>
    <property type="evidence" value="ECO:0007669"/>
    <property type="project" value="InterPro"/>
</dbReference>
<dbReference type="EnsemblMetazoa" id="XM_019910036.1">
    <property type="protein sequence ID" value="XP_019765595.1"/>
    <property type="gene ID" value="LOC109541234"/>
</dbReference>
<dbReference type="PANTHER" id="PTHR47331">
    <property type="entry name" value="PHD-TYPE DOMAIN-CONTAINING PROTEIN"/>
    <property type="match status" value="1"/>
</dbReference>
<sequence>MEFRETFSSLIHENNEITNIQKLHYLKASLFGEAAEIIKCLEFTSNNYIIAFNAICERYNNPRMLVHNHVKSILDLETSTKESASKLRKINESLFKHVSVLKSLATEAELLDAILIHIVSNKLDPTTFRGWESFKNTLGTHIPSLNQFKEFIKNSANLLESLESKQPKPYLDKGKTCSKSFVSSGPICALCKQSHYLSKCDRFHKLTPPDRLAKAKELKVCINCLSKGHFVNQCNSTFTCRLCGSKHHTSLHIKSKEPSVEQLPALSHAEIPDRSRTISAFSSNTTQVLLPTAIGQIMDSTGKLYKIRILLDSGSQSNFIKSSLCKKLKLPVQSINASISGLAQASSLVHSKCDVEVHANQSPFKLQLFFCLVLDEITGPVGYQQDSRVQCHLSCTEELPDQLNKFWELEHYPSTKALSSEEKACESHYLQNTKRNSDGYADDVAVIVLAKGVDEIECKIEMAIREIKKWLQNNHLELCEEKTEVILLSSKKNTSHRDLNAMGRVITPKPKIKYQGVWLDSKLTFAAHIKETHAPAGE</sequence>
<reference evidence="2" key="1">
    <citation type="journal article" date="2013" name="Genome Biol.">
        <title>Draft genome of the mountain pine beetle, Dendroctonus ponderosae Hopkins, a major forest pest.</title>
        <authorList>
            <person name="Keeling C.I."/>
            <person name="Yuen M.M."/>
            <person name="Liao N.Y."/>
            <person name="Docking T.R."/>
            <person name="Chan S.K."/>
            <person name="Taylor G.A."/>
            <person name="Palmquist D.L."/>
            <person name="Jackman S.D."/>
            <person name="Nguyen A."/>
            <person name="Li M."/>
            <person name="Henderson H."/>
            <person name="Janes J.K."/>
            <person name="Zhao Y."/>
            <person name="Pandoh P."/>
            <person name="Moore R."/>
            <person name="Sperling F.A."/>
            <person name="Huber D.P."/>
            <person name="Birol I."/>
            <person name="Jones S.J."/>
            <person name="Bohlmann J."/>
        </authorList>
    </citation>
    <scope>NUCLEOTIDE SEQUENCE</scope>
</reference>
<evidence type="ECO:0000313" key="2">
    <source>
        <dbReference type="Proteomes" id="UP000019118"/>
    </source>
</evidence>
<organism evidence="1 2">
    <name type="scientific">Dendroctonus ponderosae</name>
    <name type="common">Mountain pine beetle</name>
    <dbReference type="NCBI Taxonomy" id="77166"/>
    <lineage>
        <taxon>Eukaryota</taxon>
        <taxon>Metazoa</taxon>
        <taxon>Ecdysozoa</taxon>
        <taxon>Arthropoda</taxon>
        <taxon>Hexapoda</taxon>
        <taxon>Insecta</taxon>
        <taxon>Pterygota</taxon>
        <taxon>Neoptera</taxon>
        <taxon>Endopterygota</taxon>
        <taxon>Coleoptera</taxon>
        <taxon>Polyphaga</taxon>
        <taxon>Cucujiformia</taxon>
        <taxon>Curculionidae</taxon>
        <taxon>Scolytinae</taxon>
        <taxon>Dendroctonus</taxon>
    </lineage>
</organism>
<accession>A0AAR5PX68</accession>
<reference evidence="1" key="2">
    <citation type="submission" date="2024-08" db="UniProtKB">
        <authorList>
            <consortium name="EnsemblMetazoa"/>
        </authorList>
    </citation>
    <scope>IDENTIFICATION</scope>
</reference>
<dbReference type="GO" id="GO:0003676">
    <property type="term" value="F:nucleic acid binding"/>
    <property type="evidence" value="ECO:0007669"/>
    <property type="project" value="InterPro"/>
</dbReference>
<name>A0AAR5PX68_DENPD</name>
<protein>
    <recommendedName>
        <fullName evidence="3">Peptidase aspartic putative domain-containing protein</fullName>
    </recommendedName>
</protein>